<dbReference type="Gene3D" id="1.10.287.70">
    <property type="match status" value="1"/>
</dbReference>
<dbReference type="InterPro" id="IPR051413">
    <property type="entry name" value="K/Na_HCN_channel"/>
</dbReference>
<accession>A0ABP0KLB9</accession>
<comment type="caution">
    <text evidence="7">The sequence shown here is derived from an EMBL/GenBank/DDBJ whole genome shotgun (WGS) entry which is preliminary data.</text>
</comment>
<keyword evidence="2 5" id="KW-0812">Transmembrane</keyword>
<feature type="transmembrane region" description="Helical" evidence="5">
    <location>
        <begin position="241"/>
        <end position="261"/>
    </location>
</feature>
<evidence type="ECO:0000256" key="2">
    <source>
        <dbReference type="ARBA" id="ARBA00022692"/>
    </source>
</evidence>
<evidence type="ECO:0000313" key="8">
    <source>
        <dbReference type="Proteomes" id="UP001642484"/>
    </source>
</evidence>
<organism evidence="7 8">
    <name type="scientific">Durusdinium trenchii</name>
    <dbReference type="NCBI Taxonomy" id="1381693"/>
    <lineage>
        <taxon>Eukaryota</taxon>
        <taxon>Sar</taxon>
        <taxon>Alveolata</taxon>
        <taxon>Dinophyceae</taxon>
        <taxon>Suessiales</taxon>
        <taxon>Symbiodiniaceae</taxon>
        <taxon>Durusdinium</taxon>
    </lineage>
</organism>
<evidence type="ECO:0000256" key="3">
    <source>
        <dbReference type="ARBA" id="ARBA00022989"/>
    </source>
</evidence>
<dbReference type="Proteomes" id="UP001642484">
    <property type="component" value="Unassembled WGS sequence"/>
</dbReference>
<feature type="transmembrane region" description="Helical" evidence="5">
    <location>
        <begin position="437"/>
        <end position="461"/>
    </location>
</feature>
<protein>
    <recommendedName>
        <fullName evidence="6">Ion transport domain-containing protein</fullName>
    </recommendedName>
</protein>
<dbReference type="Pfam" id="PF00520">
    <property type="entry name" value="Ion_trans"/>
    <property type="match status" value="1"/>
</dbReference>
<name>A0ABP0KLB9_9DINO</name>
<dbReference type="EMBL" id="CAXAMN010009102">
    <property type="protein sequence ID" value="CAK9027644.1"/>
    <property type="molecule type" value="Genomic_DNA"/>
</dbReference>
<sequence length="699" mass="79839">MPQPKKLSAPLNMARGDDESMDLHRWLRHVLAEHHRGLEQRLVELREGQRYITHLLTSSHDPEVVRIGKAVSFQDIEAEITKEEEKDEKVLGPVESCFQAEEDEDEDEVDFRTVMQPKFDEGSNTTMKARRSSSLKDTDFALREVWAKHLKFKDRSVGSQPSNTLETIGGTLGGSAPVKLPMSESMERLPARKNSLIAYPAQKSRVCWDLFGGLLILYDLFVIPLKVFDYPESLFTEMMDWMTLCFWTLNVPATLTVGYTFKGETIMRPRDIFINYCKTWMIVDIITLTPDWAFTLVRLSNPNLADETAQSSGFEEEGVRLLRILRLARTARLLRLLKLQKVMEKLSDYLDSEVASIMANICKMILLLLALNHMIACVWYAISLTLYDGGMPAWVDESRMLMTEWDNRYVTSFHWSITQFTPASKPPIQPQNTVEPAFAIFVVVFALVGFSYVVGSILASLAQLRSMSEQSAKDFWMMRRFLRRNNVPMELASRIQRFVEHAFVQQQKKMSIHEVKVLQLLSDGLMEELQCAMNLPHMIVHPLLAFLNSFSVITVQRLAKESVHRAQLARGDTQFLPNQEGSFMYFIAGGRMQYIRDADGPDPRVEVVDTGEDWIAEPVMWTPFWIHVGQLTAISECDLVAVAPKAFGEIVALIRPVAALVARYSSNFMQWVKELESRDELSDVIQGDEAVDQIRSFLD</sequence>
<feature type="transmembrane region" description="Helical" evidence="5">
    <location>
        <begin position="206"/>
        <end position="225"/>
    </location>
</feature>
<dbReference type="SUPFAM" id="SSF51206">
    <property type="entry name" value="cAMP-binding domain-like"/>
    <property type="match status" value="1"/>
</dbReference>
<comment type="subcellular location">
    <subcellularLocation>
        <location evidence="1">Membrane</location>
        <topology evidence="1">Multi-pass membrane protein</topology>
    </subcellularLocation>
</comment>
<dbReference type="SUPFAM" id="SSF81324">
    <property type="entry name" value="Voltage-gated potassium channels"/>
    <property type="match status" value="1"/>
</dbReference>
<feature type="transmembrane region" description="Helical" evidence="5">
    <location>
        <begin position="364"/>
        <end position="382"/>
    </location>
</feature>
<evidence type="ECO:0000313" key="7">
    <source>
        <dbReference type="EMBL" id="CAK9027644.1"/>
    </source>
</evidence>
<dbReference type="PANTHER" id="PTHR45689:SF5">
    <property type="entry name" value="I[[H]] CHANNEL, ISOFORM E"/>
    <property type="match status" value="1"/>
</dbReference>
<keyword evidence="4 5" id="KW-0472">Membrane</keyword>
<evidence type="ECO:0000256" key="5">
    <source>
        <dbReference type="SAM" id="Phobius"/>
    </source>
</evidence>
<reference evidence="7 8" key="1">
    <citation type="submission" date="2024-02" db="EMBL/GenBank/DDBJ databases">
        <authorList>
            <person name="Chen Y."/>
            <person name="Shah S."/>
            <person name="Dougan E. K."/>
            <person name="Thang M."/>
            <person name="Chan C."/>
        </authorList>
    </citation>
    <scope>NUCLEOTIDE SEQUENCE [LARGE SCALE GENOMIC DNA]</scope>
</reference>
<keyword evidence="3 5" id="KW-1133">Transmembrane helix</keyword>
<evidence type="ECO:0000256" key="1">
    <source>
        <dbReference type="ARBA" id="ARBA00004141"/>
    </source>
</evidence>
<evidence type="ECO:0000259" key="6">
    <source>
        <dbReference type="Pfam" id="PF00520"/>
    </source>
</evidence>
<dbReference type="PANTHER" id="PTHR45689">
    <property type="entry name" value="I[[H]] CHANNEL, ISOFORM E"/>
    <property type="match status" value="1"/>
</dbReference>
<dbReference type="Gene3D" id="1.10.287.630">
    <property type="entry name" value="Helix hairpin bin"/>
    <property type="match status" value="1"/>
</dbReference>
<proteinExistence type="predicted"/>
<keyword evidence="8" id="KW-1185">Reference proteome</keyword>
<gene>
    <name evidence="7" type="ORF">CCMP2556_LOCUS16823</name>
</gene>
<feature type="domain" description="Ion transport" evidence="6">
    <location>
        <begin position="207"/>
        <end position="467"/>
    </location>
</feature>
<evidence type="ECO:0000256" key="4">
    <source>
        <dbReference type="ARBA" id="ARBA00023136"/>
    </source>
</evidence>
<dbReference type="InterPro" id="IPR018490">
    <property type="entry name" value="cNMP-bd_dom_sf"/>
</dbReference>
<dbReference type="InterPro" id="IPR005821">
    <property type="entry name" value="Ion_trans_dom"/>
</dbReference>